<dbReference type="GO" id="GO:0006281">
    <property type="term" value="P:DNA repair"/>
    <property type="evidence" value="ECO:0007669"/>
    <property type="project" value="InterPro"/>
</dbReference>
<comment type="similarity">
    <text evidence="1">Belongs to the ATP-dependent DNA ligase family.</text>
</comment>
<evidence type="ECO:0000313" key="6">
    <source>
        <dbReference type="EMBL" id="KAA8633575.1"/>
    </source>
</evidence>
<evidence type="ECO:0000313" key="7">
    <source>
        <dbReference type="Proteomes" id="UP000433876"/>
    </source>
</evidence>
<gene>
    <name evidence="6" type="ORF">SMACR_04052</name>
</gene>
<dbReference type="Pfam" id="PF01068">
    <property type="entry name" value="DNA_ligase_A_M"/>
    <property type="match status" value="1"/>
</dbReference>
<evidence type="ECO:0000259" key="5">
    <source>
        <dbReference type="PROSITE" id="PS50160"/>
    </source>
</evidence>
<keyword evidence="4" id="KW-0067">ATP-binding</keyword>
<dbReference type="GO" id="GO:0005634">
    <property type="term" value="C:nucleus"/>
    <property type="evidence" value="ECO:0007669"/>
    <property type="project" value="TreeGrafter"/>
</dbReference>
<dbReference type="EMBL" id="NMPR01000035">
    <property type="protein sequence ID" value="KAA8633575.1"/>
    <property type="molecule type" value="Genomic_DNA"/>
</dbReference>
<keyword evidence="2" id="KW-0436">Ligase</keyword>
<dbReference type="AlphaFoldDB" id="A0A8S8ZZ35"/>
<evidence type="ECO:0000256" key="1">
    <source>
        <dbReference type="ARBA" id="ARBA00007572"/>
    </source>
</evidence>
<dbReference type="InterPro" id="IPR050191">
    <property type="entry name" value="ATP-dep_DNA_ligase"/>
</dbReference>
<dbReference type="InterPro" id="IPR036599">
    <property type="entry name" value="DNA_ligase_N_sf"/>
</dbReference>
<dbReference type="Gene3D" id="3.30.470.30">
    <property type="entry name" value="DNA ligase/mRNA capping enzyme"/>
    <property type="match status" value="2"/>
</dbReference>
<dbReference type="GO" id="GO:0003677">
    <property type="term" value="F:DNA binding"/>
    <property type="evidence" value="ECO:0007669"/>
    <property type="project" value="InterPro"/>
</dbReference>
<organism evidence="6 7">
    <name type="scientific">Sordaria macrospora</name>
    <dbReference type="NCBI Taxonomy" id="5147"/>
    <lineage>
        <taxon>Eukaryota</taxon>
        <taxon>Fungi</taxon>
        <taxon>Dikarya</taxon>
        <taxon>Ascomycota</taxon>
        <taxon>Pezizomycotina</taxon>
        <taxon>Sordariomycetes</taxon>
        <taxon>Sordariomycetidae</taxon>
        <taxon>Sordariales</taxon>
        <taxon>Sordariaceae</taxon>
        <taxon>Sordaria</taxon>
    </lineage>
</organism>
<reference evidence="6 7" key="1">
    <citation type="submission" date="2017-07" db="EMBL/GenBank/DDBJ databases">
        <title>Genome sequence of the Sordaria macrospora wild type strain R19027.</title>
        <authorList>
            <person name="Nowrousian M."/>
            <person name="Teichert I."/>
            <person name="Kueck U."/>
        </authorList>
    </citation>
    <scope>NUCLEOTIDE SEQUENCE [LARGE SCALE GENOMIC DNA]</scope>
    <source>
        <strain evidence="6 7">R19027</strain>
        <tissue evidence="6">Mycelium</tissue>
    </source>
</reference>
<comment type="caution">
    <text evidence="6">The sequence shown here is derived from an EMBL/GenBank/DDBJ whole genome shotgun (WGS) entry which is preliminary data.</text>
</comment>
<sequence length="550" mass="63352">MPFLFSYVCNLLQALDDNQRTKTGLKPTANIIQQWFTKHRSLLNRGDHNDAALLSALFPEKRTDRVFRYGLKRLERTIGRGLGLGMTRKEELGRHEDAQWGMDLAECVERILRDTPNADPISPVTVEEIDDLLHDIASHCHFSSPAVRSFPPSSTPKNREEVLGNIYTRFSPRDAKWFTRLFLKNYQPVILDQQLVYRHYHPRLPLILKVRDDFVDAGRILASHKRERTVTERDEFAKHLQPKLGVKVGRQHWIKGRSLKQCLQIGYGRMSCEEKYDGEYCQIHIDLTKGYDCIQIFSKSGKDSTKDRKALHERNPWEHLMIVYYDILMVDDESLLAVKHSERHQRLREIATEVKGRSMLVQRQTIDCSRPSAETDLRRAFAKCITNRGEGLVLKPDTTYFNFGPSWGNSGSIAIKLKKEYIREFGDVGDFAVVGARYDPTKAKSYGFPNIKWTHFYIACLGNKEEVLRFGEQPEFVVTNVVELNETQMRAFMTTIQPVAVNPNDNKAFSSRVEEGVDSRKTPTTIFSEPPTRQCRVLDSEIPDGKQDTL</sequence>
<protein>
    <recommendedName>
        <fullName evidence="5">ATP-dependent DNA ligase family profile domain-containing protein</fullName>
    </recommendedName>
</protein>
<name>A0A8S8ZZ35_SORMA</name>
<dbReference type="Proteomes" id="UP000433876">
    <property type="component" value="Unassembled WGS sequence"/>
</dbReference>
<dbReference type="Pfam" id="PF04675">
    <property type="entry name" value="DNA_ligase_A_N"/>
    <property type="match status" value="1"/>
</dbReference>
<dbReference type="PANTHER" id="PTHR45674:SF12">
    <property type="entry name" value="ATP DEPENDENT DNA LIGASE DOMAIN-CONTAINING PROTEIN"/>
    <property type="match status" value="1"/>
</dbReference>
<evidence type="ECO:0000256" key="4">
    <source>
        <dbReference type="ARBA" id="ARBA00022840"/>
    </source>
</evidence>
<dbReference type="InterPro" id="IPR012310">
    <property type="entry name" value="DNA_ligase_ATP-dep_cent"/>
</dbReference>
<dbReference type="PROSITE" id="PS50160">
    <property type="entry name" value="DNA_LIGASE_A3"/>
    <property type="match status" value="1"/>
</dbReference>
<dbReference type="GO" id="GO:0003910">
    <property type="term" value="F:DNA ligase (ATP) activity"/>
    <property type="evidence" value="ECO:0007669"/>
    <property type="project" value="InterPro"/>
</dbReference>
<feature type="domain" description="ATP-dependent DNA ligase family profile" evidence="5">
    <location>
        <begin position="322"/>
        <end position="462"/>
    </location>
</feature>
<dbReference type="InterPro" id="IPR012308">
    <property type="entry name" value="DNA_ligase_ATP-dep_N"/>
</dbReference>
<evidence type="ECO:0000256" key="2">
    <source>
        <dbReference type="ARBA" id="ARBA00022598"/>
    </source>
</evidence>
<keyword evidence="3" id="KW-0547">Nucleotide-binding</keyword>
<dbReference type="GO" id="GO:0005739">
    <property type="term" value="C:mitochondrion"/>
    <property type="evidence" value="ECO:0007669"/>
    <property type="project" value="TreeGrafter"/>
</dbReference>
<dbReference type="GO" id="GO:0005524">
    <property type="term" value="F:ATP binding"/>
    <property type="evidence" value="ECO:0007669"/>
    <property type="project" value="UniProtKB-KW"/>
</dbReference>
<dbReference type="Gene3D" id="1.10.3260.10">
    <property type="entry name" value="DNA ligase, ATP-dependent, N-terminal domain"/>
    <property type="match status" value="1"/>
</dbReference>
<accession>A0A8S8ZZ35</accession>
<dbReference type="SUPFAM" id="SSF56091">
    <property type="entry name" value="DNA ligase/mRNA capping enzyme, catalytic domain"/>
    <property type="match status" value="1"/>
</dbReference>
<dbReference type="GO" id="GO:0006310">
    <property type="term" value="P:DNA recombination"/>
    <property type="evidence" value="ECO:0007669"/>
    <property type="project" value="InterPro"/>
</dbReference>
<dbReference type="VEuPathDB" id="FungiDB:SMAC_04052"/>
<proteinExistence type="inferred from homology"/>
<dbReference type="GO" id="GO:1903461">
    <property type="term" value="P:Okazaki fragment processing involved in mitotic DNA replication"/>
    <property type="evidence" value="ECO:0007669"/>
    <property type="project" value="TreeGrafter"/>
</dbReference>
<dbReference type="PANTHER" id="PTHR45674">
    <property type="entry name" value="DNA LIGASE 1/3 FAMILY MEMBER"/>
    <property type="match status" value="1"/>
</dbReference>
<evidence type="ECO:0000256" key="3">
    <source>
        <dbReference type="ARBA" id="ARBA00022741"/>
    </source>
</evidence>